<evidence type="ECO:0000256" key="6">
    <source>
        <dbReference type="ARBA" id="ARBA00023065"/>
    </source>
</evidence>
<dbReference type="Proteomes" id="UP000512167">
    <property type="component" value="Chromosome"/>
</dbReference>
<evidence type="ECO:0000259" key="10">
    <source>
        <dbReference type="Pfam" id="PF06241"/>
    </source>
</evidence>
<dbReference type="SUPFAM" id="SSF116726">
    <property type="entry name" value="TrkA C-terminal domain-like"/>
    <property type="match status" value="1"/>
</dbReference>
<organism evidence="12 13">
    <name type="scientific">Hujiaoplasma nucleasis</name>
    <dbReference type="NCBI Taxonomy" id="2725268"/>
    <lineage>
        <taxon>Bacteria</taxon>
        <taxon>Bacillati</taxon>
        <taxon>Mycoplasmatota</taxon>
        <taxon>Mollicutes</taxon>
        <taxon>Candidatus Izemoplasmatales</taxon>
        <taxon>Hujiaoplasmataceae</taxon>
        <taxon>Hujiaoplasma</taxon>
    </lineage>
</organism>
<dbReference type="SUPFAM" id="SSF51735">
    <property type="entry name" value="NAD(P)-binding Rossmann-fold domains"/>
    <property type="match status" value="1"/>
</dbReference>
<evidence type="ECO:0000256" key="3">
    <source>
        <dbReference type="ARBA" id="ARBA00022448"/>
    </source>
</evidence>
<name>A0A7L6N524_9MOLU</name>
<dbReference type="InterPro" id="IPR044849">
    <property type="entry name" value="CASTOR/POLLUX/SYM8-like"/>
</dbReference>
<evidence type="ECO:0000256" key="1">
    <source>
        <dbReference type="ARBA" id="ARBA00004127"/>
    </source>
</evidence>
<dbReference type="EMBL" id="CP051151">
    <property type="protein sequence ID" value="QLY40671.1"/>
    <property type="molecule type" value="Genomic_DNA"/>
</dbReference>
<feature type="domain" description="CASTOR/POLLUX/SYM8 ion channel conserved" evidence="10">
    <location>
        <begin position="260"/>
        <end position="352"/>
    </location>
</feature>
<evidence type="ECO:0000313" key="13">
    <source>
        <dbReference type="Proteomes" id="UP000512167"/>
    </source>
</evidence>
<comment type="subcellular location">
    <subcellularLocation>
        <location evidence="1">Endomembrane system</location>
        <topology evidence="1">Multi-pass membrane protein</topology>
    </subcellularLocation>
</comment>
<keyword evidence="5 9" id="KW-1133">Transmembrane helix</keyword>
<keyword evidence="13" id="KW-1185">Reference proteome</keyword>
<keyword evidence="3" id="KW-0813">Transport</keyword>
<keyword evidence="6" id="KW-0406">Ion transport</keyword>
<evidence type="ECO:0000313" key="12">
    <source>
        <dbReference type="EMBL" id="QLY40671.1"/>
    </source>
</evidence>
<dbReference type="Pfam" id="PF22614">
    <property type="entry name" value="Slo-like_RCK"/>
    <property type="match status" value="1"/>
</dbReference>
<evidence type="ECO:0000256" key="8">
    <source>
        <dbReference type="ARBA" id="ARBA00023303"/>
    </source>
</evidence>
<dbReference type="GO" id="GO:0034220">
    <property type="term" value="P:monoatomic ion transmembrane transport"/>
    <property type="evidence" value="ECO:0007669"/>
    <property type="project" value="UniProtKB-KW"/>
</dbReference>
<dbReference type="InterPro" id="IPR036721">
    <property type="entry name" value="RCK_C_sf"/>
</dbReference>
<evidence type="ECO:0000256" key="9">
    <source>
        <dbReference type="SAM" id="Phobius"/>
    </source>
</evidence>
<accession>A0A7L6N524</accession>
<dbReference type="InterPro" id="IPR010420">
    <property type="entry name" value="CASTOR/POLLUX/SYM8_dom"/>
</dbReference>
<evidence type="ECO:0000256" key="7">
    <source>
        <dbReference type="ARBA" id="ARBA00023136"/>
    </source>
</evidence>
<dbReference type="Gene3D" id="3.40.50.720">
    <property type="entry name" value="NAD(P)-binding Rossmann-like Domain"/>
    <property type="match status" value="2"/>
</dbReference>
<gene>
    <name evidence="12" type="ORF">HF295_07350</name>
</gene>
<keyword evidence="4 9" id="KW-0812">Transmembrane</keyword>
<feature type="domain" description="RCK N-terminal" evidence="11">
    <location>
        <begin position="120"/>
        <end position="210"/>
    </location>
</feature>
<dbReference type="InterPro" id="IPR003148">
    <property type="entry name" value="RCK_N"/>
</dbReference>
<evidence type="ECO:0000256" key="5">
    <source>
        <dbReference type="ARBA" id="ARBA00022989"/>
    </source>
</evidence>
<evidence type="ECO:0000256" key="4">
    <source>
        <dbReference type="ARBA" id="ARBA00022692"/>
    </source>
</evidence>
<evidence type="ECO:0000259" key="11">
    <source>
        <dbReference type="Pfam" id="PF22614"/>
    </source>
</evidence>
<dbReference type="RefSeq" id="WP_312031518.1">
    <property type="nucleotide sequence ID" value="NZ_CP051151.1"/>
</dbReference>
<dbReference type="GO" id="GO:0012505">
    <property type="term" value="C:endomembrane system"/>
    <property type="evidence" value="ECO:0007669"/>
    <property type="project" value="UniProtKB-SubCell"/>
</dbReference>
<evidence type="ECO:0000256" key="2">
    <source>
        <dbReference type="ARBA" id="ARBA00008577"/>
    </source>
</evidence>
<dbReference type="GO" id="GO:0006813">
    <property type="term" value="P:potassium ion transport"/>
    <property type="evidence" value="ECO:0007669"/>
    <property type="project" value="InterPro"/>
</dbReference>
<dbReference type="Gene3D" id="3.30.70.1450">
    <property type="entry name" value="Regulator of K+ conductance, C-terminal domain"/>
    <property type="match status" value="1"/>
</dbReference>
<sequence>MKKFKEKLSYHFDQFLSKGTVSLVLSLFLILFLIVLGIGLLLYLVFPDSRFSTMIWTSFMQTLDPGNLSGESGKPFYMIMMTLATIVGIFITSLFISFILNGFQNKLESLSKGRSKVIESNHTLILGWDNNIYVVLKELIEANKSQRKAVIVILSDKDSFQMNQDIKDNIINTFNSKLICRSGSIYKKEDLDMCNIKDAKSVIILENDMNTIKSLLVISNTEFFIKGHGHISALMYDEKNIDVAKSIGKDKLEVIYLKSAITRIMTQTCLQAGLSSVYNELLEFEGDEIYFYQTNDLHGVLFKDAILRFDNAILIGIVRNNVTMVRPNMDTIINKDDQLILIVEDEDKAILNDGLIQVNQSVIVQADHASSLRREYISIIGYNQKIHDIIQELNNYLDKGSKIRILVNSKDHVNILEKLEGDFSKIEIEIVLGQTYSRKVLDDFIKPTCKYVMIFANDNVDFNDQDSQTLLTLLHLRDIEEKRGNNLDIITEITDVRNTEIVDLAKVDDFIVSELIANKMLAQISENRHLTAIFDDLMSSEGSEIYLKAIENYIQIDQASDFYTLSLSASLKNEIAIGYKLKNENHLPIVILNPNKNQPIQFTPGDMLIVISED</sequence>
<dbReference type="PANTHER" id="PTHR31563">
    <property type="entry name" value="ION CHANNEL POLLUX-RELATED"/>
    <property type="match status" value="1"/>
</dbReference>
<comment type="similarity">
    <text evidence="2">Belongs to the castor/pollux (TC 1.A.1.23) family.</text>
</comment>
<keyword evidence="7 9" id="KW-0472">Membrane</keyword>
<evidence type="ECO:0008006" key="14">
    <source>
        <dbReference type="Google" id="ProtNLM"/>
    </source>
</evidence>
<feature type="transmembrane region" description="Helical" evidence="9">
    <location>
        <begin position="76"/>
        <end position="100"/>
    </location>
</feature>
<dbReference type="KEGG" id="tbk:HF295_07350"/>
<dbReference type="AlphaFoldDB" id="A0A7L6N524"/>
<dbReference type="PANTHER" id="PTHR31563:SF10">
    <property type="entry name" value="ION CHANNEL POLLUX-RELATED"/>
    <property type="match status" value="1"/>
</dbReference>
<dbReference type="Pfam" id="PF06241">
    <property type="entry name" value="Castor_Poll_mid"/>
    <property type="match status" value="1"/>
</dbReference>
<feature type="transmembrane region" description="Helical" evidence="9">
    <location>
        <begin position="21"/>
        <end position="46"/>
    </location>
</feature>
<protein>
    <recommendedName>
        <fullName evidence="14">Potassium transporter TrkA</fullName>
    </recommendedName>
</protein>
<proteinExistence type="inferred from homology"/>
<keyword evidence="8" id="KW-0407">Ion channel</keyword>
<reference evidence="12 13" key="1">
    <citation type="submission" date="2020-04" db="EMBL/GenBank/DDBJ databases">
        <authorList>
            <person name="Zheng R.K."/>
            <person name="Sun C.M."/>
        </authorList>
    </citation>
    <scope>NUCLEOTIDE SEQUENCE [LARGE SCALE GENOMIC DNA]</scope>
    <source>
        <strain evidence="13">zrk29</strain>
    </source>
</reference>
<dbReference type="InterPro" id="IPR036291">
    <property type="entry name" value="NAD(P)-bd_dom_sf"/>
</dbReference>